<protein>
    <submittedName>
        <fullName evidence="2">Unannotated protein</fullName>
    </submittedName>
</protein>
<reference evidence="2" key="1">
    <citation type="submission" date="2020-05" db="EMBL/GenBank/DDBJ databases">
        <authorList>
            <person name="Chiriac C."/>
            <person name="Salcher M."/>
            <person name="Ghai R."/>
            <person name="Kavagutti S V."/>
        </authorList>
    </citation>
    <scope>NUCLEOTIDE SEQUENCE</scope>
</reference>
<keyword evidence="1" id="KW-0472">Membrane</keyword>
<evidence type="ECO:0000256" key="1">
    <source>
        <dbReference type="SAM" id="Phobius"/>
    </source>
</evidence>
<accession>A0A6J5YUN7</accession>
<keyword evidence="1" id="KW-0812">Transmembrane</keyword>
<organism evidence="2">
    <name type="scientific">freshwater metagenome</name>
    <dbReference type="NCBI Taxonomy" id="449393"/>
    <lineage>
        <taxon>unclassified sequences</taxon>
        <taxon>metagenomes</taxon>
        <taxon>ecological metagenomes</taxon>
    </lineage>
</organism>
<gene>
    <name evidence="2" type="ORF">UFOPK3574_00363</name>
</gene>
<dbReference type="AlphaFoldDB" id="A0A6J5YUN7"/>
<evidence type="ECO:0000313" key="2">
    <source>
        <dbReference type="EMBL" id="CAB4333266.1"/>
    </source>
</evidence>
<name>A0A6J5YUN7_9ZZZZ</name>
<keyword evidence="1" id="KW-1133">Transmembrane helix</keyword>
<dbReference type="EMBL" id="CAESAF010000021">
    <property type="protein sequence ID" value="CAB4333266.1"/>
    <property type="molecule type" value="Genomic_DNA"/>
</dbReference>
<proteinExistence type="predicted"/>
<feature type="transmembrane region" description="Helical" evidence="1">
    <location>
        <begin position="6"/>
        <end position="26"/>
    </location>
</feature>
<sequence length="57" mass="6449">MSDFAPVLFSITVILVLVFLISRRFNISSRYERKPKVHTPWSALDNGIDPSKDGGEK</sequence>